<dbReference type="Proteomes" id="UP000499080">
    <property type="component" value="Unassembled WGS sequence"/>
</dbReference>
<proteinExistence type="predicted"/>
<gene>
    <name evidence="2" type="ORF">AVEN_148170_1</name>
    <name evidence="3" type="ORF">AVEN_166081_1</name>
    <name evidence="1" type="ORF">AVEN_17519_1</name>
    <name evidence="4" type="ORF">AVEN_200676_1</name>
</gene>
<reference evidence="2 5" key="1">
    <citation type="journal article" date="2019" name="Sci. Rep.">
        <title>Orb-weaving spider Araneus ventricosus genome elucidates the spidroin gene catalogue.</title>
        <authorList>
            <person name="Kono N."/>
            <person name="Nakamura H."/>
            <person name="Ohtoshi R."/>
            <person name="Moran D.A.P."/>
            <person name="Shinohara A."/>
            <person name="Yoshida Y."/>
            <person name="Fujiwara M."/>
            <person name="Mori M."/>
            <person name="Tomita M."/>
            <person name="Arakawa K."/>
        </authorList>
    </citation>
    <scope>NUCLEOTIDE SEQUENCE [LARGE SCALE GENOMIC DNA]</scope>
</reference>
<dbReference type="AlphaFoldDB" id="A0A4Y2L415"/>
<protein>
    <submittedName>
        <fullName evidence="2">Uncharacterized protein</fullName>
    </submittedName>
</protein>
<comment type="caution">
    <text evidence="2">The sequence shown here is derived from an EMBL/GenBank/DDBJ whole genome shotgun (WGS) entry which is preliminary data.</text>
</comment>
<dbReference type="EMBL" id="BGPR01197354">
    <property type="protein sequence ID" value="GBN08361.1"/>
    <property type="molecule type" value="Genomic_DNA"/>
</dbReference>
<organism evidence="2 5">
    <name type="scientific">Araneus ventricosus</name>
    <name type="common">Orbweaver spider</name>
    <name type="synonym">Epeira ventricosa</name>
    <dbReference type="NCBI Taxonomy" id="182803"/>
    <lineage>
        <taxon>Eukaryota</taxon>
        <taxon>Metazoa</taxon>
        <taxon>Ecdysozoa</taxon>
        <taxon>Arthropoda</taxon>
        <taxon>Chelicerata</taxon>
        <taxon>Arachnida</taxon>
        <taxon>Araneae</taxon>
        <taxon>Araneomorphae</taxon>
        <taxon>Entelegynae</taxon>
        <taxon>Araneoidea</taxon>
        <taxon>Araneidae</taxon>
        <taxon>Araneus</taxon>
    </lineage>
</organism>
<evidence type="ECO:0000313" key="4">
    <source>
        <dbReference type="EMBL" id="GBN08372.1"/>
    </source>
</evidence>
<evidence type="ECO:0000313" key="1">
    <source>
        <dbReference type="EMBL" id="GBN08309.1"/>
    </source>
</evidence>
<evidence type="ECO:0000313" key="2">
    <source>
        <dbReference type="EMBL" id="GBN08356.1"/>
    </source>
</evidence>
<name>A0A4Y2L415_ARAVE</name>
<evidence type="ECO:0000313" key="3">
    <source>
        <dbReference type="EMBL" id="GBN08361.1"/>
    </source>
</evidence>
<dbReference type="EMBL" id="BGPR01197359">
    <property type="protein sequence ID" value="GBN08372.1"/>
    <property type="molecule type" value="Genomic_DNA"/>
</dbReference>
<dbReference type="EMBL" id="BGPR01197352">
    <property type="protein sequence ID" value="GBN08356.1"/>
    <property type="molecule type" value="Genomic_DNA"/>
</dbReference>
<evidence type="ECO:0000313" key="5">
    <source>
        <dbReference type="Proteomes" id="UP000499080"/>
    </source>
</evidence>
<dbReference type="EMBL" id="BGPR01197334">
    <property type="protein sequence ID" value="GBN08309.1"/>
    <property type="molecule type" value="Genomic_DNA"/>
</dbReference>
<accession>A0A4Y2L415</accession>
<sequence>MFFRIFGVDNLAEASSPYGALFKSTKPATLPSVIFNLMGNQFNGYEKAIAGKILQQLYPEAAGEQTYMSFTPSYSEESFSRIEIDNIHIRFPKSKAPGFDGID</sequence>
<keyword evidence="5" id="KW-1185">Reference proteome</keyword>